<dbReference type="PANTHER" id="PTHR14898">
    <property type="entry name" value="ENHANCER OF POLYCOMB"/>
    <property type="match status" value="1"/>
</dbReference>
<dbReference type="Pfam" id="PF10513">
    <property type="entry name" value="EPL1"/>
    <property type="match status" value="1"/>
</dbReference>
<dbReference type="InterPro" id="IPR019542">
    <property type="entry name" value="Enhancer_polycomb-like_N"/>
</dbReference>
<evidence type="ECO:0000259" key="8">
    <source>
        <dbReference type="Pfam" id="PF10513"/>
    </source>
</evidence>
<gene>
    <name evidence="9" type="ORF">A3Q56_06393</name>
</gene>
<dbReference type="OrthoDB" id="435275at2759"/>
<organism evidence="9 10">
    <name type="scientific">Intoshia linei</name>
    <dbReference type="NCBI Taxonomy" id="1819745"/>
    <lineage>
        <taxon>Eukaryota</taxon>
        <taxon>Metazoa</taxon>
        <taxon>Spiralia</taxon>
        <taxon>Lophotrochozoa</taxon>
        <taxon>Mesozoa</taxon>
        <taxon>Orthonectida</taxon>
        <taxon>Rhopaluridae</taxon>
        <taxon>Intoshia</taxon>
    </lineage>
</organism>
<dbReference type="GO" id="GO:0005634">
    <property type="term" value="C:nucleus"/>
    <property type="evidence" value="ECO:0007669"/>
    <property type="project" value="UniProtKB-SubCell"/>
</dbReference>
<keyword evidence="5 6" id="KW-0539">Nucleus</keyword>
<keyword evidence="3 6" id="KW-0805">Transcription regulation</keyword>
<evidence type="ECO:0000313" key="9">
    <source>
        <dbReference type="EMBL" id="OAF65875.1"/>
    </source>
</evidence>
<comment type="similarity">
    <text evidence="2 6">Belongs to the enhancer of polycomb family.</text>
</comment>
<feature type="compositionally biased region" description="Polar residues" evidence="7">
    <location>
        <begin position="108"/>
        <end position="123"/>
    </location>
</feature>
<reference evidence="9 10" key="1">
    <citation type="submission" date="2016-04" db="EMBL/GenBank/DDBJ databases">
        <title>The genome of Intoshia linei affirms orthonectids as highly simplified spiralians.</title>
        <authorList>
            <person name="Mikhailov K.V."/>
            <person name="Slusarev G.S."/>
            <person name="Nikitin M.A."/>
            <person name="Logacheva M.D."/>
            <person name="Penin A."/>
            <person name="Aleoshin V."/>
            <person name="Panchin Y.V."/>
        </authorList>
    </citation>
    <scope>NUCLEOTIDE SEQUENCE [LARGE SCALE GENOMIC DNA]</scope>
    <source>
        <strain evidence="9">Intl2013</strain>
        <tissue evidence="9">Whole animal</tissue>
    </source>
</reference>
<evidence type="ECO:0000313" key="10">
    <source>
        <dbReference type="Proteomes" id="UP000078046"/>
    </source>
</evidence>
<proteinExistence type="inferred from homology"/>
<evidence type="ECO:0000256" key="7">
    <source>
        <dbReference type="SAM" id="MobiDB-lite"/>
    </source>
</evidence>
<evidence type="ECO:0000256" key="2">
    <source>
        <dbReference type="ARBA" id="ARBA00008035"/>
    </source>
</evidence>
<feature type="region of interest" description="Disordered" evidence="7">
    <location>
        <begin position="475"/>
        <end position="496"/>
    </location>
</feature>
<feature type="compositionally biased region" description="Basic and acidic residues" evidence="7">
    <location>
        <begin position="84"/>
        <end position="94"/>
    </location>
</feature>
<evidence type="ECO:0000256" key="4">
    <source>
        <dbReference type="ARBA" id="ARBA00023163"/>
    </source>
</evidence>
<feature type="region of interest" description="Disordered" evidence="7">
    <location>
        <begin position="76"/>
        <end position="128"/>
    </location>
</feature>
<dbReference type="AlphaFoldDB" id="A0A177AV56"/>
<sequence length="586" mass="68812">MSKVTFRNKNLDSHKIIPVYWKSDLPDIDECQAIVRQVPQMPTGMEKEEEEELHLKSALSAQFQLGTSASLIIPVPDTSNKIQKPNEKPKEKKLPNGTGKNGNIEHSPITSDSPISNTTNNNGIIVKTNGKPKKPINIEQVRINKNYKVYIRDYVIPENYIKVDLLPFELTLEPPSYDMDDDDFEWFDKRKDTIKCTEEDFERVMENLNRYELLGNKIITPTQVYEKIIRIHPNFKNEVVIAVYDYWLSKRISKHKSEIEDASNQVKTVGRGAKPPPFNSDHYICFRRRNEKMQTRKNRKNDEHAFEKMLRLTKELKSASTLLHLVNNREQLKLNIIKTEAAIWDKCFETEDWHLKKYNEIIIELQAETILKTDQDKINEIKNRKKFRKPFVLTDSPGRTKKYKTGMKPEIPVSLPNHKTYYKSRYQSISDMHEIDGDYTFKPNRCDNFYEINNDYFCTLKDESKSEIFVNPFEENEYSSPSPKTDNSINSFDDTDSDTSIEIPKLPIRQIDIDNFFSSYQKYPSIENGDGTLEKENLDNKCNIPNQSHLKKRVRLKYSLSKMHYKRLRIGRCNRVFIDYTMNKLD</sequence>
<keyword evidence="10" id="KW-1185">Reference proteome</keyword>
<dbReference type="InterPro" id="IPR024943">
    <property type="entry name" value="Enhancer_polycomb"/>
</dbReference>
<feature type="domain" description="Enhancer of polycomb-like N-terminal" evidence="8">
    <location>
        <begin position="7"/>
        <end position="208"/>
    </location>
</feature>
<evidence type="ECO:0000256" key="3">
    <source>
        <dbReference type="ARBA" id="ARBA00023015"/>
    </source>
</evidence>
<dbReference type="GO" id="GO:0006357">
    <property type="term" value="P:regulation of transcription by RNA polymerase II"/>
    <property type="evidence" value="ECO:0007669"/>
    <property type="project" value="InterPro"/>
</dbReference>
<dbReference type="EMBL" id="LWCA01001114">
    <property type="protein sequence ID" value="OAF65875.1"/>
    <property type="molecule type" value="Genomic_DNA"/>
</dbReference>
<dbReference type="Proteomes" id="UP000078046">
    <property type="component" value="Unassembled WGS sequence"/>
</dbReference>
<comment type="caution">
    <text evidence="9">The sequence shown here is derived from an EMBL/GenBank/DDBJ whole genome shotgun (WGS) entry which is preliminary data.</text>
</comment>
<comment type="subcellular location">
    <subcellularLocation>
        <location evidence="1 6">Nucleus</location>
    </subcellularLocation>
</comment>
<evidence type="ECO:0000256" key="5">
    <source>
        <dbReference type="ARBA" id="ARBA00023242"/>
    </source>
</evidence>
<dbReference type="GO" id="GO:0035267">
    <property type="term" value="C:NuA4 histone acetyltransferase complex"/>
    <property type="evidence" value="ECO:0007669"/>
    <property type="project" value="InterPro"/>
</dbReference>
<name>A0A177AV56_9BILA</name>
<feature type="compositionally biased region" description="Polar residues" evidence="7">
    <location>
        <begin position="478"/>
        <end position="492"/>
    </location>
</feature>
<evidence type="ECO:0000256" key="1">
    <source>
        <dbReference type="ARBA" id="ARBA00004123"/>
    </source>
</evidence>
<evidence type="ECO:0000256" key="6">
    <source>
        <dbReference type="RuleBase" id="RU361124"/>
    </source>
</evidence>
<keyword evidence="4 6" id="KW-0804">Transcription</keyword>
<accession>A0A177AV56</accession>
<protein>
    <recommendedName>
        <fullName evidence="6">Enhancer of polycomb-like protein</fullName>
    </recommendedName>
</protein>